<dbReference type="Gene3D" id="3.30.300.30">
    <property type="match status" value="1"/>
</dbReference>
<dbReference type="RefSeq" id="WP_376799750.1">
    <property type="nucleotide sequence ID" value="NZ_DBNB01000033.1"/>
</dbReference>
<accession>A0A1W9HX93</accession>
<dbReference type="Pfam" id="PF13193">
    <property type="entry name" value="AMP-binding_C"/>
    <property type="match status" value="1"/>
</dbReference>
<comment type="caution">
    <text evidence="3">The sequence shown here is derived from an EMBL/GenBank/DDBJ whole genome shotgun (WGS) entry which is preliminary data.</text>
</comment>
<dbReference type="Proteomes" id="UP000192872">
    <property type="component" value="Unassembled WGS sequence"/>
</dbReference>
<dbReference type="InterPro" id="IPR020845">
    <property type="entry name" value="AMP-binding_CS"/>
</dbReference>
<gene>
    <name evidence="3" type="ORF">A4S15_09485</name>
</gene>
<evidence type="ECO:0000259" key="2">
    <source>
        <dbReference type="Pfam" id="PF13193"/>
    </source>
</evidence>
<dbReference type="STRING" id="1827387.A4S15_09485"/>
<dbReference type="SUPFAM" id="SSF56801">
    <property type="entry name" value="Acetyl-CoA synthetase-like"/>
    <property type="match status" value="1"/>
</dbReference>
<sequence>MTLHDIPPFHPRRHAIERPDEIAYRVSTSPDAVTFGQLEARANQAAHTFRQLGLKRGDHIVVLMENRREFLEICFAADRTGLYYTTASTHLTDDEIHYIIQDCGASLVLVSDTLIARIRGYADLLSGSCPIMVIGRGEGALPSFTEIASAAQATPIPDESQGLDMLYSSGTTGRPKGVKWALPDQPVGSSSMLIELLSELFGYGAGTRYLCTAPLYHAAPLRHTMVTIRTGGSAVVMPKFDAEAALALIDAERITHSQWVPTMFVRLLKLPEGVRKRYSLKSMSMAVHAAAPCPIDVKHRMIEWWGPIIHEYYAGTENNGFTALTTGEWQRHTGSVGKAKLGTIHICDESGVELPVGVEGEVFFENGHQFEYHNDAEKTASSRNARGWTTLGDIGRLDDEGYLYLTDRKSFVIISGGVNIYPQEIENLLLQHEAVLDAAVIGIPNEEFGEEVKAVVQLADGYEANENLAGELITFCRLRLSALKCPRSIDFRTEFPRSPTGKLLKRKIRDEYRLAQVAT</sequence>
<dbReference type="GO" id="GO:0016405">
    <property type="term" value="F:CoA-ligase activity"/>
    <property type="evidence" value="ECO:0007669"/>
    <property type="project" value="TreeGrafter"/>
</dbReference>
<evidence type="ECO:0000259" key="1">
    <source>
        <dbReference type="Pfam" id="PF00501"/>
    </source>
</evidence>
<dbReference type="PROSITE" id="PS00455">
    <property type="entry name" value="AMP_BINDING"/>
    <property type="match status" value="1"/>
</dbReference>
<dbReference type="AlphaFoldDB" id="A0A1W9HX93"/>
<dbReference type="EMBL" id="LWDL01000016">
    <property type="protein sequence ID" value="OQW52049.1"/>
    <property type="molecule type" value="Genomic_DNA"/>
</dbReference>
<protein>
    <submittedName>
        <fullName evidence="3">Acyl-CoA synthetase</fullName>
    </submittedName>
</protein>
<dbReference type="InterPro" id="IPR000873">
    <property type="entry name" value="AMP-dep_synth/lig_dom"/>
</dbReference>
<organism evidence="3 4">
    <name type="scientific">Candidatus Raskinella chloraquaticus</name>
    <dbReference type="NCBI Taxonomy" id="1951219"/>
    <lineage>
        <taxon>Bacteria</taxon>
        <taxon>Pseudomonadati</taxon>
        <taxon>Pseudomonadota</taxon>
        <taxon>Alphaproteobacteria</taxon>
        <taxon>Hyphomicrobiales</taxon>
        <taxon>Phreatobacteraceae</taxon>
        <taxon>Candidatus Raskinella</taxon>
    </lineage>
</organism>
<dbReference type="InterPro" id="IPR042099">
    <property type="entry name" value="ANL_N_sf"/>
</dbReference>
<feature type="domain" description="AMP-binding enzyme C-terminal" evidence="2">
    <location>
        <begin position="424"/>
        <end position="502"/>
    </location>
</feature>
<evidence type="ECO:0000313" key="4">
    <source>
        <dbReference type="Proteomes" id="UP000192872"/>
    </source>
</evidence>
<proteinExistence type="predicted"/>
<evidence type="ECO:0000313" key="3">
    <source>
        <dbReference type="EMBL" id="OQW52049.1"/>
    </source>
</evidence>
<dbReference type="InterPro" id="IPR025110">
    <property type="entry name" value="AMP-bd_C"/>
</dbReference>
<dbReference type="InterPro" id="IPR045851">
    <property type="entry name" value="AMP-bd_C_sf"/>
</dbReference>
<dbReference type="Gene3D" id="3.40.50.12780">
    <property type="entry name" value="N-terminal domain of ligase-like"/>
    <property type="match status" value="1"/>
</dbReference>
<dbReference type="PANTHER" id="PTHR24096:SF323">
    <property type="entry name" value="BLR3536 PROTEIN"/>
    <property type="match status" value="1"/>
</dbReference>
<reference evidence="3 4" key="1">
    <citation type="journal article" date="2017" name="Water Res.">
        <title>Comammox in drinking water systems.</title>
        <authorList>
            <person name="Wang Y."/>
            <person name="Ma L."/>
            <person name="Mao Y."/>
            <person name="Jiang X."/>
            <person name="Xia Y."/>
            <person name="Yu K."/>
            <person name="Li B."/>
            <person name="Zhang T."/>
        </authorList>
    </citation>
    <scope>NUCLEOTIDE SEQUENCE [LARGE SCALE GENOMIC DNA]</scope>
    <source>
        <strain evidence="3">SG_bin8</strain>
    </source>
</reference>
<name>A0A1W9HX93_9HYPH</name>
<dbReference type="Pfam" id="PF00501">
    <property type="entry name" value="AMP-binding"/>
    <property type="match status" value="1"/>
</dbReference>
<dbReference type="PANTHER" id="PTHR24096">
    <property type="entry name" value="LONG-CHAIN-FATTY-ACID--COA LIGASE"/>
    <property type="match status" value="1"/>
</dbReference>
<feature type="domain" description="AMP-dependent synthetase/ligase" evidence="1">
    <location>
        <begin position="13"/>
        <end position="365"/>
    </location>
</feature>